<protein>
    <submittedName>
        <fullName evidence="2">Uncharacterized protein</fullName>
    </submittedName>
</protein>
<proteinExistence type="predicted"/>
<dbReference type="EMBL" id="JAFGIX010000092">
    <property type="protein sequence ID" value="MBN1574899.1"/>
    <property type="molecule type" value="Genomic_DNA"/>
</dbReference>
<evidence type="ECO:0000313" key="3">
    <source>
        <dbReference type="Proteomes" id="UP000809273"/>
    </source>
</evidence>
<accession>A0A9D8KHZ4</accession>
<organism evidence="2 3">
    <name type="scientific">Candidatus Zymogenus saltonus</name>
    <dbReference type="NCBI Taxonomy" id="2844893"/>
    <lineage>
        <taxon>Bacteria</taxon>
        <taxon>Deltaproteobacteria</taxon>
        <taxon>Candidatus Zymogenia</taxon>
        <taxon>Candidatus Zymogeniales</taxon>
        <taxon>Candidatus Zymogenaceae</taxon>
        <taxon>Candidatus Zymogenus</taxon>
    </lineage>
</organism>
<gene>
    <name evidence="2" type="ORF">JW984_17015</name>
</gene>
<feature type="compositionally biased region" description="Polar residues" evidence="1">
    <location>
        <begin position="217"/>
        <end position="229"/>
    </location>
</feature>
<sequence length="229" mass="23528">GSVFGIRFDLSAGNLGSETRPVIISGNSIDATSTGNEVFGIFILRTGAGASDIYSVITGNKMLNLQSNNAAYGIRLYSFNGSIGSAASPVIISGNLLDVTSNANIAYGTFLHSSGNIFANIKHNYMDVTAATNAYGGNLESGSGIIGDVTSLATSFYKNAGTIIGTNNRYMLILDGTVNGGNYVNWKENSFTPVGGAWSGNYNIGDSLPAPGGPGPVQTNFGAGDTITP</sequence>
<feature type="non-terminal residue" evidence="2">
    <location>
        <position position="1"/>
    </location>
</feature>
<dbReference type="Proteomes" id="UP000809273">
    <property type="component" value="Unassembled WGS sequence"/>
</dbReference>
<dbReference type="AlphaFoldDB" id="A0A9D8KHZ4"/>
<reference evidence="2" key="1">
    <citation type="journal article" date="2021" name="Environ. Microbiol.">
        <title>Genomic characterization of three novel Desulfobacterota classes expand the metabolic and phylogenetic diversity of the phylum.</title>
        <authorList>
            <person name="Murphy C.L."/>
            <person name="Biggerstaff J."/>
            <person name="Eichhorn A."/>
            <person name="Ewing E."/>
            <person name="Shahan R."/>
            <person name="Soriano D."/>
            <person name="Stewart S."/>
            <person name="VanMol K."/>
            <person name="Walker R."/>
            <person name="Walters P."/>
            <person name="Elshahed M.S."/>
            <person name="Youssef N.H."/>
        </authorList>
    </citation>
    <scope>NUCLEOTIDE SEQUENCE</scope>
    <source>
        <strain evidence="2">Zod_Metabat.24</strain>
    </source>
</reference>
<comment type="caution">
    <text evidence="2">The sequence shown here is derived from an EMBL/GenBank/DDBJ whole genome shotgun (WGS) entry which is preliminary data.</text>
</comment>
<reference evidence="2" key="2">
    <citation type="submission" date="2021-01" db="EMBL/GenBank/DDBJ databases">
        <authorList>
            <person name="Hahn C.R."/>
            <person name="Youssef N.H."/>
            <person name="Elshahed M."/>
        </authorList>
    </citation>
    <scope>NUCLEOTIDE SEQUENCE</scope>
    <source>
        <strain evidence="2">Zod_Metabat.24</strain>
    </source>
</reference>
<name>A0A9D8KHZ4_9DELT</name>
<evidence type="ECO:0000256" key="1">
    <source>
        <dbReference type="SAM" id="MobiDB-lite"/>
    </source>
</evidence>
<feature type="region of interest" description="Disordered" evidence="1">
    <location>
        <begin position="209"/>
        <end position="229"/>
    </location>
</feature>
<evidence type="ECO:0000313" key="2">
    <source>
        <dbReference type="EMBL" id="MBN1574899.1"/>
    </source>
</evidence>